<organism evidence="3 4">
    <name type="scientific">Penicillium antarcticum</name>
    <dbReference type="NCBI Taxonomy" id="416450"/>
    <lineage>
        <taxon>Eukaryota</taxon>
        <taxon>Fungi</taxon>
        <taxon>Dikarya</taxon>
        <taxon>Ascomycota</taxon>
        <taxon>Pezizomycotina</taxon>
        <taxon>Eurotiomycetes</taxon>
        <taxon>Eurotiomycetidae</taxon>
        <taxon>Eurotiales</taxon>
        <taxon>Aspergillaceae</taxon>
        <taxon>Penicillium</taxon>
    </lineage>
</organism>
<evidence type="ECO:0000259" key="2">
    <source>
        <dbReference type="Pfam" id="PF10056"/>
    </source>
</evidence>
<dbReference type="AlphaFoldDB" id="A0A1V6Q5R4"/>
<evidence type="ECO:0000256" key="1">
    <source>
        <dbReference type="SAM" id="MobiDB-lite"/>
    </source>
</evidence>
<dbReference type="STRING" id="416450.A0A1V6Q5R4"/>
<feature type="region of interest" description="Disordered" evidence="1">
    <location>
        <begin position="500"/>
        <end position="550"/>
    </location>
</feature>
<feature type="region of interest" description="Disordered" evidence="1">
    <location>
        <begin position="599"/>
        <end position="637"/>
    </location>
</feature>
<dbReference type="EMBL" id="MDYN01000012">
    <property type="protein sequence ID" value="OQD84581.1"/>
    <property type="molecule type" value="Genomic_DNA"/>
</dbReference>
<feature type="region of interest" description="Disordered" evidence="1">
    <location>
        <begin position="1"/>
        <end position="24"/>
    </location>
</feature>
<feature type="region of interest" description="Disordered" evidence="1">
    <location>
        <begin position="301"/>
        <end position="320"/>
    </location>
</feature>
<evidence type="ECO:0000313" key="3">
    <source>
        <dbReference type="EMBL" id="OQD84581.1"/>
    </source>
</evidence>
<feature type="region of interest" description="Disordered" evidence="1">
    <location>
        <begin position="793"/>
        <end position="898"/>
    </location>
</feature>
<dbReference type="InterPro" id="IPR018744">
    <property type="entry name" value="DUF2293"/>
</dbReference>
<feature type="domain" description="DUF2293" evidence="2">
    <location>
        <begin position="158"/>
        <end position="241"/>
    </location>
</feature>
<feature type="compositionally biased region" description="Polar residues" evidence="1">
    <location>
        <begin position="853"/>
        <end position="871"/>
    </location>
</feature>
<dbReference type="OrthoDB" id="5288828at2759"/>
<accession>A0A1V6Q5R4</accession>
<name>A0A1V6Q5R4_9EURO</name>
<dbReference type="PANTHER" id="PTHR38113">
    <property type="match status" value="1"/>
</dbReference>
<proteinExistence type="predicted"/>
<evidence type="ECO:0000313" key="4">
    <source>
        <dbReference type="Proteomes" id="UP000191672"/>
    </source>
</evidence>
<sequence>MARVMGSALAAARRAPSRAVQRRARKHKVIMESVTQEKKKLRSVICFEAKAPSGYTFIPAGNPQLTTSCKERCRKENLQIYAVSTTPHARTHNLSQHVHRIGYHFPSTVVAAVCSELGLYLTSTGKTLPLYAMGMRENRSRAGSEVSQITLNTDARDAIRDLFPNIPDEDLNRIIKTAFQKGQKKVGTATELPMARRAQLAVVAHIRHTKTEYDSLLKKLSFHEARHSVEHETLKTVIEWRGDDENGQTVLEDVFREVIVISDDEDSESEEDAITGTGHQSTRVEILPSDTRAHKLRTPLLGNANRSGQETPRELSEEAPPGFRFVPRMAAAKNVADRRGFSRYQAWNRAIQEYREGMQGTQQTRFASTAAQNKSPRYTTQRIAAQEAPVSRRQDIVPHAEVQQRIIPGSASMENQVQRSTLPLMDRQMANGNVGVQGNYAPSDPQQKSSKYELNTRPIGLTNQGSPELQVLEELSRPRGVKMALDLPSTRMDSRFRYKRLPPQSEDRANASVFVSGPKDTAQSSEAPSGRRPDTISSLYPIPGSKQPERILPSIETPWSLENRRTDSSVPLVNMAKRMSLRSVTPGRPQGDMMHLNQDIEQDGNNNISSKRRRLHHEGSRPEPLPRPTGIPVPEGFGPRESYRRIDPASEHRPQDQVHLRRDYLPMEQPVVGRQRSPISYVYPPHAHGNLDARPSDRQHIDGPYQHRSQPEYLSSVLVSEGDRTFRAAPAISNPGTWHAYGDRSLRMPKEPRSHIRIDGGRLVPEEIHQDRTFYADGFVRHVDIREPPPLEYVARHSGPEAKPTGDSSLPARKRVADYPDTNPFSYARNSPDQRGPLPMRPRMAPVSHNHVRTLSESSPGKSQPHVSPSQIHRPLSGGFISSRRPPPGLPPSSLAMEQNRPVYVQRVDSRPPYYPIPDGRPIVIVD</sequence>
<dbReference type="Proteomes" id="UP000191672">
    <property type="component" value="Unassembled WGS sequence"/>
</dbReference>
<reference evidence="4" key="1">
    <citation type="journal article" date="2017" name="Nat. Microbiol.">
        <title>Global analysis of biosynthetic gene clusters reveals vast potential of secondary metabolite production in Penicillium species.</title>
        <authorList>
            <person name="Nielsen J.C."/>
            <person name="Grijseels S."/>
            <person name="Prigent S."/>
            <person name="Ji B."/>
            <person name="Dainat J."/>
            <person name="Nielsen K.F."/>
            <person name="Frisvad J.C."/>
            <person name="Workman M."/>
            <person name="Nielsen J."/>
        </authorList>
    </citation>
    <scope>NUCLEOTIDE SEQUENCE [LARGE SCALE GENOMIC DNA]</scope>
    <source>
        <strain evidence="4">IBT 31811</strain>
    </source>
</reference>
<feature type="compositionally biased region" description="Polar residues" evidence="1">
    <location>
        <begin position="823"/>
        <end position="833"/>
    </location>
</feature>
<feature type="compositionally biased region" description="Low complexity" evidence="1">
    <location>
        <begin position="8"/>
        <end position="19"/>
    </location>
</feature>
<dbReference type="Pfam" id="PF10056">
    <property type="entry name" value="DUF2293"/>
    <property type="match status" value="1"/>
</dbReference>
<dbReference type="PANTHER" id="PTHR38113:SF1">
    <property type="entry name" value="DUF2293 DOMAIN-CONTAINING PROTEIN"/>
    <property type="match status" value="1"/>
</dbReference>
<gene>
    <name evidence="3" type="ORF">PENANT_c012G11623</name>
</gene>
<comment type="caution">
    <text evidence="3">The sequence shown here is derived from an EMBL/GenBank/DDBJ whole genome shotgun (WGS) entry which is preliminary data.</text>
</comment>
<protein>
    <recommendedName>
        <fullName evidence="2">DUF2293 domain-containing protein</fullName>
    </recommendedName>
</protein>
<keyword evidence="4" id="KW-1185">Reference proteome</keyword>